<accession>A0AC35TNE2</accession>
<dbReference type="WBParaSite" id="RSKR_0000252300.2">
    <property type="protein sequence ID" value="RSKR_0000252300.2"/>
    <property type="gene ID" value="RSKR_0000252300"/>
</dbReference>
<proteinExistence type="predicted"/>
<name>A0AC35TNE2_9BILA</name>
<evidence type="ECO:0000313" key="1">
    <source>
        <dbReference type="Proteomes" id="UP000095286"/>
    </source>
</evidence>
<protein>
    <submittedName>
        <fullName evidence="2">MFS domain-containing protein</fullName>
    </submittedName>
</protein>
<reference evidence="2" key="1">
    <citation type="submission" date="2016-11" db="UniProtKB">
        <authorList>
            <consortium name="WormBaseParasite"/>
        </authorList>
    </citation>
    <scope>IDENTIFICATION</scope>
    <source>
        <strain evidence="2">KR3021</strain>
    </source>
</reference>
<sequence length="334" mass="37853">MSSLRFFQLFNTSTGPLIQTCFAGLGVSHNKIGFLTVNMFTVPAIMQVAMYFFGMIYFWLNFKPVFIGIEEDQEDDQSIEEQCIEDGQYILPCYDRTAVVVCNFINFVQSSIGTNLEALATVLVISMYNWNDQQAILYNGLLIAASAFIGVKNYFLQAYSFVKLIDQRKLLLFGLTVFVAFHVMNYPFPFYGETLDYIPGNGSIENTTIIGGCSRKFEWCESTTRVPVYIYIFSMIFCLGYGFPFTFNPNSTLFSDVIGPRRQNAMMGIFEGVGAFARVIGPLIGGLLFNMSGPKYTMIFQTSMLLIAILLLLIFWKRLVPLKITILSYTPHFK</sequence>
<organism evidence="1 2">
    <name type="scientific">Rhabditophanes sp. KR3021</name>
    <dbReference type="NCBI Taxonomy" id="114890"/>
    <lineage>
        <taxon>Eukaryota</taxon>
        <taxon>Metazoa</taxon>
        <taxon>Ecdysozoa</taxon>
        <taxon>Nematoda</taxon>
        <taxon>Chromadorea</taxon>
        <taxon>Rhabditida</taxon>
        <taxon>Tylenchina</taxon>
        <taxon>Panagrolaimomorpha</taxon>
        <taxon>Strongyloidoidea</taxon>
        <taxon>Alloionematidae</taxon>
        <taxon>Rhabditophanes</taxon>
    </lineage>
</organism>
<evidence type="ECO:0000313" key="2">
    <source>
        <dbReference type="WBParaSite" id="RSKR_0000252300.2"/>
    </source>
</evidence>
<dbReference type="Proteomes" id="UP000095286">
    <property type="component" value="Unplaced"/>
</dbReference>